<dbReference type="InterPro" id="IPR052163">
    <property type="entry name" value="DGC-Regulatory_Protein"/>
</dbReference>
<evidence type="ECO:0000313" key="3">
    <source>
        <dbReference type="EMBL" id="MBS3847456.1"/>
    </source>
</evidence>
<keyword evidence="1" id="KW-0472">Membrane</keyword>
<dbReference type="SUPFAM" id="SSF55073">
    <property type="entry name" value="Nucleotide cyclase"/>
    <property type="match status" value="1"/>
</dbReference>
<organism evidence="3 4">
    <name type="scientific">Devosia litorisediminis</name>
    <dbReference type="NCBI Taxonomy" id="2829817"/>
    <lineage>
        <taxon>Bacteria</taxon>
        <taxon>Pseudomonadati</taxon>
        <taxon>Pseudomonadota</taxon>
        <taxon>Alphaproteobacteria</taxon>
        <taxon>Hyphomicrobiales</taxon>
        <taxon>Devosiaceae</taxon>
        <taxon>Devosia</taxon>
    </lineage>
</organism>
<sequence>MSAPKISTWRYLRNVVGPIALAFLVTVGAVAGFVLLSIDHTDDAMLTRQSTLLQLALHDRVLEAGYAQTDLAAWDEALIAYQDGDTEWFAEEFGTEGFDYYHQSRIYVLDPDLNPFFAMRDGGEITPTSFAAIQPLISPLIQALRTEERQAALSAYKAGNREAPPVQTDIGLVDGQPAILSVAPLVAEDHNLNAAPGMEPLYVAVTMLDATVANDLADRYLLSGVRFDDDGTLATHEAAIALNNAQGEPAVWLKWLPDRPGESILSDTLPALGAALLVLTLIIGLLLRNLLSASDQLHAERADAQHRALHDPLTGLGNRALFRDRLDSAFRTMEHTAPCLALLALDLDRFKQVNDNYGHEAGDELLRQVASRIITVLRPTDTLVRLGGDEFAILQTGITSAEDATGLANRILSAVRAPYHLGDNVAEIGVSIGIVTAPDHARSENELVTRADDALYRAKAGGRNRYCVHAGDRAAEDTPQRLQARVGDAMIARGAA</sequence>
<dbReference type="SMART" id="SM00267">
    <property type="entry name" value="GGDEF"/>
    <property type="match status" value="1"/>
</dbReference>
<evidence type="ECO:0000256" key="1">
    <source>
        <dbReference type="SAM" id="Phobius"/>
    </source>
</evidence>
<dbReference type="PANTHER" id="PTHR46663:SF2">
    <property type="entry name" value="GGDEF DOMAIN-CONTAINING PROTEIN"/>
    <property type="match status" value="1"/>
</dbReference>
<accession>A0A942ED43</accession>
<dbReference type="FunFam" id="3.30.70.270:FF:000001">
    <property type="entry name" value="Diguanylate cyclase domain protein"/>
    <property type="match status" value="1"/>
</dbReference>
<dbReference type="RefSeq" id="WP_212657077.1">
    <property type="nucleotide sequence ID" value="NZ_JAGXTP010000001.1"/>
</dbReference>
<dbReference type="PROSITE" id="PS50887">
    <property type="entry name" value="GGDEF"/>
    <property type="match status" value="1"/>
</dbReference>
<dbReference type="Pfam" id="PF05228">
    <property type="entry name" value="CHASE4"/>
    <property type="match status" value="1"/>
</dbReference>
<protein>
    <submittedName>
        <fullName evidence="3">Diguanylate cyclase</fullName>
        <ecNumber evidence="3">2.7.7.65</ecNumber>
    </submittedName>
</protein>
<gene>
    <name evidence="3" type="ORF">KD146_01980</name>
</gene>
<evidence type="ECO:0000313" key="4">
    <source>
        <dbReference type="Proteomes" id="UP000678281"/>
    </source>
</evidence>
<proteinExistence type="predicted"/>
<dbReference type="CDD" id="cd01949">
    <property type="entry name" value="GGDEF"/>
    <property type="match status" value="1"/>
</dbReference>
<dbReference type="Proteomes" id="UP000678281">
    <property type="component" value="Unassembled WGS sequence"/>
</dbReference>
<comment type="caution">
    <text evidence="3">The sequence shown here is derived from an EMBL/GenBank/DDBJ whole genome shotgun (WGS) entry which is preliminary data.</text>
</comment>
<dbReference type="EMBL" id="JAGXTP010000001">
    <property type="protein sequence ID" value="MBS3847456.1"/>
    <property type="molecule type" value="Genomic_DNA"/>
</dbReference>
<dbReference type="AlphaFoldDB" id="A0A942ED43"/>
<dbReference type="GO" id="GO:0052621">
    <property type="term" value="F:diguanylate cyclase activity"/>
    <property type="evidence" value="ECO:0007669"/>
    <property type="project" value="UniProtKB-EC"/>
</dbReference>
<dbReference type="InterPro" id="IPR029787">
    <property type="entry name" value="Nucleotide_cyclase"/>
</dbReference>
<dbReference type="EC" id="2.7.7.65" evidence="3"/>
<evidence type="ECO:0000259" key="2">
    <source>
        <dbReference type="PROSITE" id="PS50887"/>
    </source>
</evidence>
<keyword evidence="3" id="KW-0548">Nucleotidyltransferase</keyword>
<dbReference type="InterPro" id="IPR000160">
    <property type="entry name" value="GGDEF_dom"/>
</dbReference>
<dbReference type="Gene3D" id="3.30.70.270">
    <property type="match status" value="1"/>
</dbReference>
<keyword evidence="3" id="KW-0808">Transferase</keyword>
<name>A0A942ED43_9HYPH</name>
<dbReference type="Pfam" id="PF00990">
    <property type="entry name" value="GGDEF"/>
    <property type="match status" value="1"/>
</dbReference>
<feature type="transmembrane region" description="Helical" evidence="1">
    <location>
        <begin position="269"/>
        <end position="287"/>
    </location>
</feature>
<keyword evidence="1" id="KW-0812">Transmembrane</keyword>
<feature type="domain" description="GGDEF" evidence="2">
    <location>
        <begin position="338"/>
        <end position="471"/>
    </location>
</feature>
<dbReference type="PANTHER" id="PTHR46663">
    <property type="entry name" value="DIGUANYLATE CYCLASE DGCT-RELATED"/>
    <property type="match status" value="1"/>
</dbReference>
<keyword evidence="4" id="KW-1185">Reference proteome</keyword>
<dbReference type="InterPro" id="IPR043128">
    <property type="entry name" value="Rev_trsase/Diguanyl_cyclase"/>
</dbReference>
<dbReference type="InterPro" id="IPR007892">
    <property type="entry name" value="CHASE4"/>
</dbReference>
<keyword evidence="1" id="KW-1133">Transmembrane helix</keyword>
<reference evidence="3" key="1">
    <citation type="submission" date="2021-04" db="EMBL/GenBank/DDBJ databases">
        <title>Devosia litorisediminis sp. nov., isolated from a sand dune.</title>
        <authorList>
            <person name="Park S."/>
            <person name="Yoon J.-H."/>
        </authorList>
    </citation>
    <scope>NUCLEOTIDE SEQUENCE</scope>
    <source>
        <strain evidence="3">BSSL-BM10</strain>
    </source>
</reference>
<dbReference type="NCBIfam" id="TIGR00254">
    <property type="entry name" value="GGDEF"/>
    <property type="match status" value="1"/>
</dbReference>
<feature type="transmembrane region" description="Helical" evidence="1">
    <location>
        <begin position="15"/>
        <end position="38"/>
    </location>
</feature>